<dbReference type="PROSITE" id="PS51257">
    <property type="entry name" value="PROKAR_LIPOPROTEIN"/>
    <property type="match status" value="1"/>
</dbReference>
<dbReference type="InterPro" id="IPR027840">
    <property type="entry name" value="DUF4493"/>
</dbReference>
<dbReference type="Gene3D" id="2.60.120.890">
    <property type="entry name" value="BT2081, beta-jelly-roll domain"/>
    <property type="match status" value="1"/>
</dbReference>
<dbReference type="InterPro" id="IPR038653">
    <property type="entry name" value="Put_CMD_sf"/>
</dbReference>
<evidence type="ECO:0000313" key="1">
    <source>
        <dbReference type="EMBL" id="TWV60494.1"/>
    </source>
</evidence>
<reference evidence="1 2" key="1">
    <citation type="submission" date="2019-07" db="EMBL/GenBank/DDBJ databases">
        <title>Genome sequencing of Parabacteroides distasonis iSURF_7.</title>
        <authorList>
            <person name="Degefu H.N."/>
            <person name="Ruoff K.L."/>
            <person name="Price C.E."/>
            <person name="Valls R.A."/>
            <person name="O'Toole G.A."/>
        </authorList>
    </citation>
    <scope>NUCLEOTIDE SEQUENCE [LARGE SCALE GENOMIC DNA]</scope>
    <source>
        <strain evidence="1 2">CFPLTA003_1B</strain>
    </source>
</reference>
<organism evidence="1 2">
    <name type="scientific">Parabacteroides distasonis</name>
    <dbReference type="NCBI Taxonomy" id="823"/>
    <lineage>
        <taxon>Bacteria</taxon>
        <taxon>Pseudomonadati</taxon>
        <taxon>Bacteroidota</taxon>
        <taxon>Bacteroidia</taxon>
        <taxon>Bacteroidales</taxon>
        <taxon>Tannerellaceae</taxon>
        <taxon>Parabacteroides</taxon>
    </lineage>
</organism>
<dbReference type="RefSeq" id="WP_146375774.1">
    <property type="nucleotide sequence ID" value="NZ_VOHW01000009.1"/>
</dbReference>
<name>A0A5C6KDM0_PARDI</name>
<protein>
    <submittedName>
        <fullName evidence="1">DUF4493 domain-containing protein</fullName>
    </submittedName>
</protein>
<sequence>MKKQKLCKEFSSAGTKFFCLLLSVPMLSLGLFSCENEDTGYSKGHGEVYLQLKTDTTLAVFPTTKAVDEFDQFKNVNNYSVEISQGEKVVASYEKFSEVPSSVELEAGTYQLKAFLGELVPAKFEAPFFVGSKKFLVEANKKTSASVTCALGNTRVSVSYSDDFKEAYPDYSLSMTTAHTSEALVFKKDETRSAYFQADSTGQKLNMSMSLTSLENKKTTFTPSAITIKPREDVKLLFKTDGEAVSGVKLEITIDGSTADTTVNVGIPDYMLPLDPPLITPEGFVSGEVLGVSSVDVGNYNVDIMASMFAGGTIDSCIVEINSSYLKAKGLKERYDLANLSEEDKVALDGYFPVGASMYRQRSYNLDLKQTLVKKLCEDTEAQGIHEFTFVVKDSLKIHQASKPVILKLKPVVPEIQMAMRDGDMWSTHAVLRAQVISGNPKNVKFLIPNKKLGNTVLSWKFVTGTPTIDGQFVTLEYEGLTPNTQYQVKAVYGSTTTSQLGTDIYEFTTESALQLSDNSFENWTRKTIREEMSFGSLGVFISAIYGWYPCKESDISAPYWSSTNNQTIFSKIPDDITEDYPLNSQSYVLQPSVEQATESNSGSFAAKIMTVGWGRGIKESEIVGTEYITPGKLYLGTDNGNIKGVEFTSRPTRLSFAYKYEPQNNEMFRARAVVMNGNTEIGYTELVSRTAQNDYVRTSVPFVYYDQYKGLKATHIYIEFESSTSGSKSHVEKRKDACLGAFYRFIGSTLYVDDVNLEY</sequence>
<gene>
    <name evidence="1" type="ORF">FSA05_14605</name>
</gene>
<dbReference type="Proteomes" id="UP000315827">
    <property type="component" value="Unassembled WGS sequence"/>
</dbReference>
<comment type="caution">
    <text evidence="1">The sequence shown here is derived from an EMBL/GenBank/DDBJ whole genome shotgun (WGS) entry which is preliminary data.</text>
</comment>
<accession>A0A5C6KDM0</accession>
<evidence type="ECO:0000313" key="2">
    <source>
        <dbReference type="Proteomes" id="UP000315827"/>
    </source>
</evidence>
<dbReference type="EMBL" id="VOHW01000009">
    <property type="protein sequence ID" value="TWV60494.1"/>
    <property type="molecule type" value="Genomic_DNA"/>
</dbReference>
<dbReference type="Pfam" id="PF14900">
    <property type="entry name" value="DUF4493"/>
    <property type="match status" value="1"/>
</dbReference>
<dbReference type="AlphaFoldDB" id="A0A5C6KDM0"/>
<proteinExistence type="predicted"/>